<sequence length="232" mass="25311">MSLINVFQRGYLAFALVAALITLYSGQVAAMDCTYHWDIKGKVPGRSSCQSSPEQDNSCVPSTCRFNGLALPQIVYQGCHAPGNPSARTDQYIYATQYYRRDQDGYASVPNPKGGWADCDYSVKGNGANNAVYMIPHPNLTSLAIPHQAVPHATESNLSPAHPSPNHLPRSESSVAPPCPGHLHAAYSHLTLFLFLLSLPHRPMPRHTVQEETPGCQQLKPTSPPLIYTCIT</sequence>
<dbReference type="KEGG" id="pgr:PGTG_04971"/>
<dbReference type="RefSeq" id="XP_003323434.2">
    <property type="nucleotide sequence ID" value="XM_003323386.2"/>
</dbReference>
<evidence type="ECO:0000313" key="3">
    <source>
        <dbReference type="EMBL" id="EFP79015.2"/>
    </source>
</evidence>
<keyword evidence="2" id="KW-0732">Signal</keyword>
<feature type="chain" id="PRO_5003173511" description="Secreted protein" evidence="2">
    <location>
        <begin position="31"/>
        <end position="232"/>
    </location>
</feature>
<dbReference type="HOGENOM" id="CLU_1195384_0_0_1"/>
<accession>E3K3F8</accession>
<evidence type="ECO:0008006" key="5">
    <source>
        <dbReference type="Google" id="ProtNLM"/>
    </source>
</evidence>
<dbReference type="OrthoDB" id="2503176at2759"/>
<reference key="1">
    <citation type="submission" date="2007-01" db="EMBL/GenBank/DDBJ databases">
        <title>The Genome Sequence of Puccinia graminis f. sp. tritici Strain CRL 75-36-700-3.</title>
        <authorList>
            <consortium name="The Broad Institute Genome Sequencing Platform"/>
            <person name="Birren B."/>
            <person name="Lander E."/>
            <person name="Galagan J."/>
            <person name="Nusbaum C."/>
            <person name="Devon K."/>
            <person name="Cuomo C."/>
            <person name="Jaffe D."/>
            <person name="Butler J."/>
            <person name="Alvarez P."/>
            <person name="Gnerre S."/>
            <person name="Grabherr M."/>
            <person name="Mauceli E."/>
            <person name="Brockman W."/>
            <person name="Young S."/>
            <person name="LaButti K."/>
            <person name="Sykes S."/>
            <person name="DeCaprio D."/>
            <person name="Crawford M."/>
            <person name="Koehrsen M."/>
            <person name="Engels R."/>
            <person name="Montgomery P."/>
            <person name="Pearson M."/>
            <person name="Howarth C."/>
            <person name="Larson L."/>
            <person name="White J."/>
            <person name="Zeng Q."/>
            <person name="Kodira C."/>
            <person name="Yandava C."/>
            <person name="Alvarado L."/>
            <person name="O'Leary S."/>
            <person name="Szabo L."/>
            <person name="Dean R."/>
            <person name="Schein J."/>
        </authorList>
    </citation>
    <scope>NUCLEOTIDE SEQUENCE</scope>
    <source>
        <strain>CRL 75-36-700-3</strain>
    </source>
</reference>
<gene>
    <name evidence="3" type="ORF">PGTG_04971</name>
</gene>
<keyword evidence="4" id="KW-1185">Reference proteome</keyword>
<dbReference type="VEuPathDB" id="FungiDB:PGTG_04971"/>
<feature type="region of interest" description="Disordered" evidence="1">
    <location>
        <begin position="151"/>
        <end position="175"/>
    </location>
</feature>
<organism evidence="3 4">
    <name type="scientific">Puccinia graminis f. sp. tritici (strain CRL 75-36-700-3 / race SCCL)</name>
    <name type="common">Black stem rust fungus</name>
    <dbReference type="NCBI Taxonomy" id="418459"/>
    <lineage>
        <taxon>Eukaryota</taxon>
        <taxon>Fungi</taxon>
        <taxon>Dikarya</taxon>
        <taxon>Basidiomycota</taxon>
        <taxon>Pucciniomycotina</taxon>
        <taxon>Pucciniomycetes</taxon>
        <taxon>Pucciniales</taxon>
        <taxon>Pucciniaceae</taxon>
        <taxon>Puccinia</taxon>
    </lineage>
</organism>
<dbReference type="EMBL" id="DS178271">
    <property type="protein sequence ID" value="EFP79015.2"/>
    <property type="molecule type" value="Genomic_DNA"/>
</dbReference>
<evidence type="ECO:0000256" key="2">
    <source>
        <dbReference type="SAM" id="SignalP"/>
    </source>
</evidence>
<dbReference type="InParanoid" id="E3K3F8"/>
<evidence type="ECO:0000256" key="1">
    <source>
        <dbReference type="SAM" id="MobiDB-lite"/>
    </source>
</evidence>
<proteinExistence type="predicted"/>
<feature type="signal peptide" evidence="2">
    <location>
        <begin position="1"/>
        <end position="30"/>
    </location>
</feature>
<dbReference type="GeneID" id="10530836"/>
<name>E3K3F8_PUCGT</name>
<dbReference type="Proteomes" id="UP000008783">
    <property type="component" value="Unassembled WGS sequence"/>
</dbReference>
<reference evidence="4" key="2">
    <citation type="journal article" date="2011" name="Proc. Natl. Acad. Sci. U.S.A.">
        <title>Obligate biotrophy features unraveled by the genomic analysis of rust fungi.</title>
        <authorList>
            <person name="Duplessis S."/>
            <person name="Cuomo C.A."/>
            <person name="Lin Y.-C."/>
            <person name="Aerts A."/>
            <person name="Tisserant E."/>
            <person name="Veneault-Fourrey C."/>
            <person name="Joly D.L."/>
            <person name="Hacquard S."/>
            <person name="Amselem J."/>
            <person name="Cantarel B.L."/>
            <person name="Chiu R."/>
            <person name="Coutinho P.M."/>
            <person name="Feau N."/>
            <person name="Field M."/>
            <person name="Frey P."/>
            <person name="Gelhaye E."/>
            <person name="Goldberg J."/>
            <person name="Grabherr M.G."/>
            <person name="Kodira C.D."/>
            <person name="Kohler A."/>
            <person name="Kuees U."/>
            <person name="Lindquist E.A."/>
            <person name="Lucas S.M."/>
            <person name="Mago R."/>
            <person name="Mauceli E."/>
            <person name="Morin E."/>
            <person name="Murat C."/>
            <person name="Pangilinan J.L."/>
            <person name="Park R."/>
            <person name="Pearson M."/>
            <person name="Quesneville H."/>
            <person name="Rouhier N."/>
            <person name="Sakthikumar S."/>
            <person name="Salamov A.A."/>
            <person name="Schmutz J."/>
            <person name="Selles B."/>
            <person name="Shapiro H."/>
            <person name="Tanguay P."/>
            <person name="Tuskan G.A."/>
            <person name="Henrissat B."/>
            <person name="Van de Peer Y."/>
            <person name="Rouze P."/>
            <person name="Ellis J.G."/>
            <person name="Dodds P.N."/>
            <person name="Schein J.E."/>
            <person name="Zhong S."/>
            <person name="Hamelin R.C."/>
            <person name="Grigoriev I.V."/>
            <person name="Szabo L.J."/>
            <person name="Martin F."/>
        </authorList>
    </citation>
    <scope>NUCLEOTIDE SEQUENCE [LARGE SCALE GENOMIC DNA]</scope>
    <source>
        <strain evidence="4">CRL 75-36-700-3 / race SCCL</strain>
    </source>
</reference>
<dbReference type="AlphaFoldDB" id="E3K3F8"/>
<protein>
    <recommendedName>
        <fullName evidence="5">Secreted protein</fullName>
    </recommendedName>
</protein>
<evidence type="ECO:0000313" key="4">
    <source>
        <dbReference type="Proteomes" id="UP000008783"/>
    </source>
</evidence>